<evidence type="ECO:0000313" key="2">
    <source>
        <dbReference type="Proteomes" id="UP001589867"/>
    </source>
</evidence>
<protein>
    <submittedName>
        <fullName evidence="1">Uncharacterized protein</fullName>
    </submittedName>
</protein>
<organism evidence="1 2">
    <name type="scientific">Phytohabitans kaempferiae</name>
    <dbReference type="NCBI Taxonomy" id="1620943"/>
    <lineage>
        <taxon>Bacteria</taxon>
        <taxon>Bacillati</taxon>
        <taxon>Actinomycetota</taxon>
        <taxon>Actinomycetes</taxon>
        <taxon>Micromonosporales</taxon>
        <taxon>Micromonosporaceae</taxon>
    </lineage>
</organism>
<sequence length="71" mass="7826">MSFEPAHSVAEAGLRAWALSDDELALRFTAAAASDLEIPDVDGWLRFRLPEKPAARRKLRAGLETLLQPPI</sequence>
<reference evidence="1 2" key="1">
    <citation type="submission" date="2024-09" db="EMBL/GenBank/DDBJ databases">
        <authorList>
            <person name="Sun Q."/>
            <person name="Mori K."/>
        </authorList>
    </citation>
    <scope>NUCLEOTIDE SEQUENCE [LARGE SCALE GENOMIC DNA]</scope>
    <source>
        <strain evidence="1 2">TBRC 3947</strain>
    </source>
</reference>
<evidence type="ECO:0000313" key="1">
    <source>
        <dbReference type="EMBL" id="MFC0526605.1"/>
    </source>
</evidence>
<keyword evidence="2" id="KW-1185">Reference proteome</keyword>
<accession>A0ABV6LW23</accession>
<gene>
    <name evidence="1" type="ORF">ACFFIA_02895</name>
</gene>
<dbReference type="EMBL" id="JBHLUH010000004">
    <property type="protein sequence ID" value="MFC0526605.1"/>
    <property type="molecule type" value="Genomic_DNA"/>
</dbReference>
<dbReference type="Proteomes" id="UP001589867">
    <property type="component" value="Unassembled WGS sequence"/>
</dbReference>
<dbReference type="RefSeq" id="WP_377244791.1">
    <property type="nucleotide sequence ID" value="NZ_JBHLUH010000004.1"/>
</dbReference>
<name>A0ABV6LW23_9ACTN</name>
<proteinExistence type="predicted"/>
<comment type="caution">
    <text evidence="1">The sequence shown here is derived from an EMBL/GenBank/DDBJ whole genome shotgun (WGS) entry which is preliminary data.</text>
</comment>